<feature type="transmembrane region" description="Helical" evidence="7">
    <location>
        <begin position="12"/>
        <end position="38"/>
    </location>
</feature>
<dbReference type="GO" id="GO:0005886">
    <property type="term" value="C:plasma membrane"/>
    <property type="evidence" value="ECO:0007669"/>
    <property type="project" value="UniProtKB-SubCell"/>
</dbReference>
<feature type="domain" description="VTT" evidence="8">
    <location>
        <begin position="39"/>
        <end position="177"/>
    </location>
</feature>
<dbReference type="PANTHER" id="PTHR30353:SF0">
    <property type="entry name" value="TRANSMEMBRANE PROTEIN"/>
    <property type="match status" value="1"/>
</dbReference>
<dbReference type="Proteomes" id="UP000226079">
    <property type="component" value="Unassembled WGS sequence"/>
</dbReference>
<dbReference type="InterPro" id="IPR032816">
    <property type="entry name" value="VTT_dom"/>
</dbReference>
<comment type="subcellular location">
    <subcellularLocation>
        <location evidence="1 7">Cell membrane</location>
        <topology evidence="1 7">Multi-pass membrane protein</topology>
    </subcellularLocation>
</comment>
<evidence type="ECO:0000313" key="9">
    <source>
        <dbReference type="EMBL" id="PFG15700.1"/>
    </source>
</evidence>
<evidence type="ECO:0000256" key="2">
    <source>
        <dbReference type="ARBA" id="ARBA00010792"/>
    </source>
</evidence>
<evidence type="ECO:0000256" key="6">
    <source>
        <dbReference type="ARBA" id="ARBA00023136"/>
    </source>
</evidence>
<gene>
    <name evidence="9" type="ORF">ATK74_0220</name>
</gene>
<dbReference type="OrthoDB" id="9813426at2"/>
<comment type="similarity">
    <text evidence="2 7">Belongs to the DedA family.</text>
</comment>
<keyword evidence="10" id="KW-1185">Reference proteome</keyword>
<evidence type="ECO:0000256" key="1">
    <source>
        <dbReference type="ARBA" id="ARBA00004651"/>
    </source>
</evidence>
<dbReference type="InterPro" id="IPR032818">
    <property type="entry name" value="DedA-like"/>
</dbReference>
<dbReference type="RefSeq" id="WP_098459310.1">
    <property type="nucleotide sequence ID" value="NZ_PDJC01000001.1"/>
</dbReference>
<protein>
    <submittedName>
        <fullName evidence="9">Membrane-associated protein</fullName>
    </submittedName>
</protein>
<evidence type="ECO:0000256" key="4">
    <source>
        <dbReference type="ARBA" id="ARBA00022692"/>
    </source>
</evidence>
<feature type="transmembrane region" description="Helical" evidence="7">
    <location>
        <begin position="44"/>
        <end position="62"/>
    </location>
</feature>
<evidence type="ECO:0000259" key="8">
    <source>
        <dbReference type="Pfam" id="PF09335"/>
    </source>
</evidence>
<keyword evidence="3 7" id="KW-1003">Cell membrane</keyword>
<feature type="transmembrane region" description="Helical" evidence="7">
    <location>
        <begin position="69"/>
        <end position="90"/>
    </location>
</feature>
<accession>A0A2A9CPW1</accession>
<dbReference type="Pfam" id="PF09335">
    <property type="entry name" value="VTT_dom"/>
    <property type="match status" value="1"/>
</dbReference>
<evidence type="ECO:0000313" key="10">
    <source>
        <dbReference type="Proteomes" id="UP000226079"/>
    </source>
</evidence>
<keyword evidence="6 7" id="KW-0472">Membrane</keyword>
<feature type="transmembrane region" description="Helical" evidence="7">
    <location>
        <begin position="129"/>
        <end position="150"/>
    </location>
</feature>
<dbReference type="PANTHER" id="PTHR30353">
    <property type="entry name" value="INNER MEMBRANE PROTEIN DEDA-RELATED"/>
    <property type="match status" value="1"/>
</dbReference>
<feature type="transmembrane region" description="Helical" evidence="7">
    <location>
        <begin position="191"/>
        <end position="210"/>
    </location>
</feature>
<keyword evidence="5 7" id="KW-1133">Transmembrane helix</keyword>
<name>A0A2A9CPW1_9ACTN</name>
<organism evidence="9 10">
    <name type="scientific">Propionicimonas paludicola</name>
    <dbReference type="NCBI Taxonomy" id="185243"/>
    <lineage>
        <taxon>Bacteria</taxon>
        <taxon>Bacillati</taxon>
        <taxon>Actinomycetota</taxon>
        <taxon>Actinomycetes</taxon>
        <taxon>Propionibacteriales</taxon>
        <taxon>Nocardioidaceae</taxon>
        <taxon>Propionicimonas</taxon>
    </lineage>
</organism>
<reference evidence="9 10" key="1">
    <citation type="submission" date="2017-10" db="EMBL/GenBank/DDBJ databases">
        <title>Sequencing the genomes of 1000 actinobacteria strains.</title>
        <authorList>
            <person name="Klenk H.-P."/>
        </authorList>
    </citation>
    <scope>NUCLEOTIDE SEQUENCE [LARGE SCALE GENOMIC DNA]</scope>
    <source>
        <strain evidence="9 10">DSM 15597</strain>
    </source>
</reference>
<dbReference type="AlphaFoldDB" id="A0A2A9CPW1"/>
<dbReference type="EMBL" id="PDJC01000001">
    <property type="protein sequence ID" value="PFG15700.1"/>
    <property type="molecule type" value="Genomic_DNA"/>
</dbReference>
<keyword evidence="4 7" id="KW-0812">Transmembrane</keyword>
<evidence type="ECO:0000256" key="3">
    <source>
        <dbReference type="ARBA" id="ARBA00022475"/>
    </source>
</evidence>
<proteinExistence type="inferred from homology"/>
<evidence type="ECO:0000256" key="7">
    <source>
        <dbReference type="RuleBase" id="RU367016"/>
    </source>
</evidence>
<sequence>MPLAGNFMDPVWLFQTLGPWFLLVSALIIFTECAIFPILPGDSLLFAVGMFIAQAAGIRLFGLDQVGTLLLALLILLVAAVLGNIVGYWVGLRLSPWLFKPRTGFIGKIFSQKHLAETHLFFERYGSRALVLGRFVPFVRTFVTMVAGAAGMTFRSFITWTGFGAVIWAVGVTLLGYFLGDLPIVRDNLEIALILIVVVSVIPMIVEILVQRARRRAEADAPQA</sequence>
<comment type="caution">
    <text evidence="9">The sequence shown here is derived from an EMBL/GenBank/DDBJ whole genome shotgun (WGS) entry which is preliminary data.</text>
</comment>
<feature type="transmembrane region" description="Helical" evidence="7">
    <location>
        <begin position="157"/>
        <end position="179"/>
    </location>
</feature>
<evidence type="ECO:0000256" key="5">
    <source>
        <dbReference type="ARBA" id="ARBA00022989"/>
    </source>
</evidence>